<dbReference type="InterPro" id="IPR049450">
    <property type="entry name" value="ACOT8-like_C"/>
</dbReference>
<dbReference type="InterPro" id="IPR049449">
    <property type="entry name" value="TesB_ACOT8-like_N"/>
</dbReference>
<evidence type="ECO:0000313" key="4">
    <source>
        <dbReference type="Proteomes" id="UP001199469"/>
    </source>
</evidence>
<protein>
    <submittedName>
        <fullName evidence="3">Thioesterase family protein</fullName>
    </submittedName>
</protein>
<feature type="domain" description="Acyl-CoA thioesterase-like N-terminal HotDog" evidence="1">
    <location>
        <begin position="24"/>
        <end position="108"/>
    </location>
</feature>
<dbReference type="Pfam" id="PF13622">
    <property type="entry name" value="4HBT_3"/>
    <property type="match status" value="1"/>
</dbReference>
<dbReference type="InterPro" id="IPR042171">
    <property type="entry name" value="Acyl-CoA_hotdog"/>
</dbReference>
<dbReference type="PANTHER" id="PTHR38110:SF1">
    <property type="entry name" value="THIOESTERASE DOMAIN-CONTAINING PROTEIN"/>
    <property type="match status" value="1"/>
</dbReference>
<dbReference type="EMBL" id="JAJNDB010000001">
    <property type="protein sequence ID" value="MCD2193225.1"/>
    <property type="molecule type" value="Genomic_DNA"/>
</dbReference>
<proteinExistence type="predicted"/>
<dbReference type="InterPro" id="IPR052389">
    <property type="entry name" value="Sec_Metab_Biosynth-Assoc"/>
</dbReference>
<dbReference type="InterPro" id="IPR029069">
    <property type="entry name" value="HotDog_dom_sf"/>
</dbReference>
<dbReference type="Proteomes" id="UP001199469">
    <property type="component" value="Unassembled WGS sequence"/>
</dbReference>
<dbReference type="Gene3D" id="2.40.160.210">
    <property type="entry name" value="Acyl-CoA thioesterase, double hotdog domain"/>
    <property type="match status" value="1"/>
</dbReference>
<dbReference type="PANTHER" id="PTHR38110">
    <property type="entry name" value="CHROMOSOME 23, WHOLE GENOME SHOTGUN SEQUENCE"/>
    <property type="match status" value="1"/>
</dbReference>
<sequence length="271" mass="29035">MGDLAKATTTEPTGEPGRRAALLDEQWRIGPKMHGGYLLAVLAQAATDEVSAASGHDVPEAVTGTFLRAPDPGPAVVTVDVLRRGRGVTQLRARLDQDDRPCVEAAVVLAADPGVDPRDDDVSPDPVDLTPFEQCARRPVETDDGRGPLPLMEVVDTRIDPATIGFLSGRPNGEGRIAGWMELDTQEVWTPIGLMVALDVLPPASFDLGIYGWSPTMSLSAHVHAPPAPGPLRAVQWVDHLAGERMHETCRVWDTTGRMVGQATQLAAVRR</sequence>
<organism evidence="3 4">
    <name type="scientific">Actinomycetospora endophytica</name>
    <dbReference type="NCBI Taxonomy" id="2291215"/>
    <lineage>
        <taxon>Bacteria</taxon>
        <taxon>Bacillati</taxon>
        <taxon>Actinomycetota</taxon>
        <taxon>Actinomycetes</taxon>
        <taxon>Pseudonocardiales</taxon>
        <taxon>Pseudonocardiaceae</taxon>
        <taxon>Actinomycetospora</taxon>
    </lineage>
</organism>
<feature type="domain" description="Acyl-CoA thioesterase-like C-terminal" evidence="2">
    <location>
        <begin position="134"/>
        <end position="269"/>
    </location>
</feature>
<dbReference type="Pfam" id="PF20789">
    <property type="entry name" value="4HBT_3C"/>
    <property type="match status" value="1"/>
</dbReference>
<comment type="caution">
    <text evidence="3">The sequence shown here is derived from an EMBL/GenBank/DDBJ whole genome shotgun (WGS) entry which is preliminary data.</text>
</comment>
<name>A0ABS8P4P4_9PSEU</name>
<keyword evidence="4" id="KW-1185">Reference proteome</keyword>
<accession>A0ABS8P4P4</accession>
<dbReference type="SUPFAM" id="SSF54637">
    <property type="entry name" value="Thioesterase/thiol ester dehydrase-isomerase"/>
    <property type="match status" value="2"/>
</dbReference>
<evidence type="ECO:0000259" key="2">
    <source>
        <dbReference type="Pfam" id="PF20789"/>
    </source>
</evidence>
<evidence type="ECO:0000313" key="3">
    <source>
        <dbReference type="EMBL" id="MCD2193225.1"/>
    </source>
</evidence>
<evidence type="ECO:0000259" key="1">
    <source>
        <dbReference type="Pfam" id="PF13622"/>
    </source>
</evidence>
<dbReference type="RefSeq" id="WP_230731031.1">
    <property type="nucleotide sequence ID" value="NZ_JAJNDB010000001.1"/>
</dbReference>
<gene>
    <name evidence="3" type="ORF">LQ327_07480</name>
</gene>
<reference evidence="3 4" key="1">
    <citation type="submission" date="2021-11" db="EMBL/GenBank/DDBJ databases">
        <title>Draft genome sequence of Actinomycetospora sp. SF1 isolated from the rhizosphere soil.</title>
        <authorList>
            <person name="Duangmal K."/>
            <person name="Chantavorakit T."/>
        </authorList>
    </citation>
    <scope>NUCLEOTIDE SEQUENCE [LARGE SCALE GENOMIC DNA]</scope>
    <source>
        <strain evidence="3 4">TBRC 5722</strain>
    </source>
</reference>